<proteinExistence type="predicted"/>
<evidence type="ECO:0000313" key="1">
    <source>
        <dbReference type="EMBL" id="KAK3771998.1"/>
    </source>
</evidence>
<dbReference type="Proteomes" id="UP001283361">
    <property type="component" value="Unassembled WGS sequence"/>
</dbReference>
<accession>A0AAE0ZM56</accession>
<organism evidence="1 2">
    <name type="scientific">Elysia crispata</name>
    <name type="common">lettuce slug</name>
    <dbReference type="NCBI Taxonomy" id="231223"/>
    <lineage>
        <taxon>Eukaryota</taxon>
        <taxon>Metazoa</taxon>
        <taxon>Spiralia</taxon>
        <taxon>Lophotrochozoa</taxon>
        <taxon>Mollusca</taxon>
        <taxon>Gastropoda</taxon>
        <taxon>Heterobranchia</taxon>
        <taxon>Euthyneura</taxon>
        <taxon>Panpulmonata</taxon>
        <taxon>Sacoglossa</taxon>
        <taxon>Placobranchoidea</taxon>
        <taxon>Plakobranchidae</taxon>
        <taxon>Elysia</taxon>
    </lineage>
</organism>
<reference evidence="1" key="1">
    <citation type="journal article" date="2023" name="G3 (Bethesda)">
        <title>A reference genome for the long-term kleptoplast-retaining sea slug Elysia crispata morphotype clarki.</title>
        <authorList>
            <person name="Eastman K.E."/>
            <person name="Pendleton A.L."/>
            <person name="Shaikh M.A."/>
            <person name="Suttiyut T."/>
            <person name="Ogas R."/>
            <person name="Tomko P."/>
            <person name="Gavelis G."/>
            <person name="Widhalm J.R."/>
            <person name="Wisecaver J.H."/>
        </authorList>
    </citation>
    <scope>NUCLEOTIDE SEQUENCE</scope>
    <source>
        <strain evidence="1">ECLA1</strain>
    </source>
</reference>
<gene>
    <name evidence="1" type="ORF">RRG08_011911</name>
</gene>
<dbReference type="AlphaFoldDB" id="A0AAE0ZM56"/>
<comment type="caution">
    <text evidence="1">The sequence shown here is derived from an EMBL/GenBank/DDBJ whole genome shotgun (WGS) entry which is preliminary data.</text>
</comment>
<sequence>MSERQLKFHKALEMAQAMEAAAENIHDLCDPRTEEACTLQNHHTPPLQVLRGAVKLVLVVVDHMLKRSANSRTASVSPVRR</sequence>
<evidence type="ECO:0000313" key="2">
    <source>
        <dbReference type="Proteomes" id="UP001283361"/>
    </source>
</evidence>
<keyword evidence="2" id="KW-1185">Reference proteome</keyword>
<protein>
    <submittedName>
        <fullName evidence="1">Uncharacterized protein</fullName>
    </submittedName>
</protein>
<dbReference type="EMBL" id="JAWDGP010003665">
    <property type="protein sequence ID" value="KAK3771998.1"/>
    <property type="molecule type" value="Genomic_DNA"/>
</dbReference>
<name>A0AAE0ZM56_9GAST</name>